<comment type="caution">
    <text evidence="11">The sequence shown here is derived from an EMBL/GenBank/DDBJ whole genome shotgun (WGS) entry which is preliminary data.</text>
</comment>
<dbReference type="AlphaFoldDB" id="A0A2H0N6Z7"/>
<comment type="similarity">
    <text evidence="2">In the N-terminal section; belongs to the MsrA Met sulfoxide reductase family.</text>
</comment>
<dbReference type="PANTHER" id="PTHR10173:SF59">
    <property type="entry name" value="PEPTIDE METHIONINE SULFOXIDE REDUCTASE MSRA_MSRB"/>
    <property type="match status" value="1"/>
</dbReference>
<name>A0A2H0N6Z7_9BACT</name>
<evidence type="ECO:0000313" key="11">
    <source>
        <dbReference type="EMBL" id="PIR04661.1"/>
    </source>
</evidence>
<gene>
    <name evidence="9" type="primary">msrA</name>
    <name evidence="11" type="ORF">COV57_03230</name>
</gene>
<comment type="catalytic activity">
    <reaction evidence="7">
        <text>L-methionyl-[protein] + [thioredoxin]-disulfide + H2O = L-methionyl-(R)-S-oxide-[protein] + [thioredoxin]-dithiol</text>
        <dbReference type="Rhea" id="RHEA:24164"/>
        <dbReference type="Rhea" id="RHEA-COMP:10698"/>
        <dbReference type="Rhea" id="RHEA-COMP:10700"/>
        <dbReference type="Rhea" id="RHEA-COMP:12313"/>
        <dbReference type="Rhea" id="RHEA-COMP:12314"/>
        <dbReference type="ChEBI" id="CHEBI:15377"/>
        <dbReference type="ChEBI" id="CHEBI:16044"/>
        <dbReference type="ChEBI" id="CHEBI:29950"/>
        <dbReference type="ChEBI" id="CHEBI:45764"/>
        <dbReference type="ChEBI" id="CHEBI:50058"/>
        <dbReference type="EC" id="1.8.4.12"/>
    </reaction>
</comment>
<evidence type="ECO:0000256" key="6">
    <source>
        <dbReference type="ARBA" id="ARBA00047806"/>
    </source>
</evidence>
<comment type="catalytic activity">
    <reaction evidence="6 9">
        <text>L-methionyl-[protein] + [thioredoxin]-disulfide + H2O = L-methionyl-(S)-S-oxide-[protein] + [thioredoxin]-dithiol</text>
        <dbReference type="Rhea" id="RHEA:14217"/>
        <dbReference type="Rhea" id="RHEA-COMP:10698"/>
        <dbReference type="Rhea" id="RHEA-COMP:10700"/>
        <dbReference type="Rhea" id="RHEA-COMP:12313"/>
        <dbReference type="Rhea" id="RHEA-COMP:12315"/>
        <dbReference type="ChEBI" id="CHEBI:15377"/>
        <dbReference type="ChEBI" id="CHEBI:16044"/>
        <dbReference type="ChEBI" id="CHEBI:29950"/>
        <dbReference type="ChEBI" id="CHEBI:44120"/>
        <dbReference type="ChEBI" id="CHEBI:50058"/>
        <dbReference type="EC" id="1.8.4.11"/>
    </reaction>
</comment>
<evidence type="ECO:0000256" key="7">
    <source>
        <dbReference type="ARBA" id="ARBA00048488"/>
    </source>
</evidence>
<proteinExistence type="inferred from homology"/>
<comment type="similarity">
    <text evidence="1">In the C-terminal section; belongs to the MsrB Met sulfoxide reductase family.</text>
</comment>
<dbReference type="InterPro" id="IPR002569">
    <property type="entry name" value="Met_Sox_Rdtase_MsrA_dom"/>
</dbReference>
<dbReference type="InterPro" id="IPR011057">
    <property type="entry name" value="Mss4-like_sf"/>
</dbReference>
<organism evidence="11 12">
    <name type="scientific">Candidatus Liptonbacteria bacterium CG11_big_fil_rev_8_21_14_0_20_35_14</name>
    <dbReference type="NCBI Taxonomy" id="1974634"/>
    <lineage>
        <taxon>Bacteria</taxon>
        <taxon>Candidatus Liptoniibacteriota</taxon>
    </lineage>
</organism>
<dbReference type="Pfam" id="PF01625">
    <property type="entry name" value="PMSR"/>
    <property type="match status" value="1"/>
</dbReference>
<comment type="catalytic activity">
    <reaction evidence="8 9">
        <text>[thioredoxin]-disulfide + L-methionine + H2O = L-methionine (S)-S-oxide + [thioredoxin]-dithiol</text>
        <dbReference type="Rhea" id="RHEA:19993"/>
        <dbReference type="Rhea" id="RHEA-COMP:10698"/>
        <dbReference type="Rhea" id="RHEA-COMP:10700"/>
        <dbReference type="ChEBI" id="CHEBI:15377"/>
        <dbReference type="ChEBI" id="CHEBI:29950"/>
        <dbReference type="ChEBI" id="CHEBI:50058"/>
        <dbReference type="ChEBI" id="CHEBI:57844"/>
        <dbReference type="ChEBI" id="CHEBI:58772"/>
        <dbReference type="EC" id="1.8.4.11"/>
    </reaction>
</comment>
<dbReference type="InterPro" id="IPR036509">
    <property type="entry name" value="Met_Sox_Rdtase_MsrA_sf"/>
</dbReference>
<protein>
    <recommendedName>
        <fullName evidence="9">Peptide methionine sulfoxide reductase MsrA</fullName>
        <shortName evidence="9">Protein-methionine-S-oxide reductase</shortName>
        <ecNumber evidence="9">1.8.4.11</ecNumber>
    </recommendedName>
    <alternativeName>
        <fullName evidence="9">Peptide-methionine (S)-S-oxide reductase</fullName>
        <shortName evidence="9">Peptide Met(O) reductase</shortName>
    </alternativeName>
</protein>
<dbReference type="Pfam" id="PF01641">
    <property type="entry name" value="SelR"/>
    <property type="match status" value="1"/>
</dbReference>
<dbReference type="Proteomes" id="UP000229893">
    <property type="component" value="Unassembled WGS sequence"/>
</dbReference>
<comment type="similarity">
    <text evidence="9">Belongs to the MsrA Met sulfoxide reductase family.</text>
</comment>
<dbReference type="EC" id="1.8.4.11" evidence="9"/>
<dbReference type="InterPro" id="IPR028427">
    <property type="entry name" value="Met_Sox_Rdtase_MsrB"/>
</dbReference>
<evidence type="ECO:0000256" key="4">
    <source>
        <dbReference type="ARBA" id="ARBA00023268"/>
    </source>
</evidence>
<dbReference type="FunFam" id="2.170.150.20:FF:000003">
    <property type="entry name" value="Peptide methionine sulfoxide reductase MsrB"/>
    <property type="match status" value="1"/>
</dbReference>
<keyword evidence="3 9" id="KW-0560">Oxidoreductase</keyword>
<dbReference type="Gene3D" id="2.170.150.20">
    <property type="entry name" value="Peptide methionine sulfoxide reductase"/>
    <property type="match status" value="1"/>
</dbReference>
<dbReference type="EMBL" id="PCWO01000046">
    <property type="protein sequence ID" value="PIR04661.1"/>
    <property type="molecule type" value="Genomic_DNA"/>
</dbReference>
<dbReference type="PANTHER" id="PTHR10173">
    <property type="entry name" value="METHIONINE SULFOXIDE REDUCTASE"/>
    <property type="match status" value="1"/>
</dbReference>
<dbReference type="GO" id="GO:0030091">
    <property type="term" value="P:protein repair"/>
    <property type="evidence" value="ECO:0007669"/>
    <property type="project" value="InterPro"/>
</dbReference>
<dbReference type="HAMAP" id="MF_01401">
    <property type="entry name" value="MsrA"/>
    <property type="match status" value="1"/>
</dbReference>
<reference evidence="11 12" key="1">
    <citation type="submission" date="2017-09" db="EMBL/GenBank/DDBJ databases">
        <title>Depth-based differentiation of microbial function through sediment-hosted aquifers and enrichment of novel symbionts in the deep terrestrial subsurface.</title>
        <authorList>
            <person name="Probst A.J."/>
            <person name="Ladd B."/>
            <person name="Jarett J.K."/>
            <person name="Geller-Mcgrath D.E."/>
            <person name="Sieber C.M."/>
            <person name="Emerson J.B."/>
            <person name="Anantharaman K."/>
            <person name="Thomas B.C."/>
            <person name="Malmstrom R."/>
            <person name="Stieglmeier M."/>
            <person name="Klingl A."/>
            <person name="Woyke T."/>
            <person name="Ryan C.M."/>
            <person name="Banfield J.F."/>
        </authorList>
    </citation>
    <scope>NUCLEOTIDE SEQUENCE [LARGE SCALE GENOMIC DNA]</scope>
    <source>
        <strain evidence="11">CG11_big_fil_rev_8_21_14_0_20_35_14</strain>
    </source>
</reference>
<evidence type="ECO:0000256" key="5">
    <source>
        <dbReference type="ARBA" id="ARBA00024679"/>
    </source>
</evidence>
<evidence type="ECO:0000256" key="2">
    <source>
        <dbReference type="ARBA" id="ARBA00011017"/>
    </source>
</evidence>
<sequence>MKINKSILTTGIVVVVILSVYLYENQGRNIITPINIQADKLSEAYFAGGCFWCVESDFEKLDGVKEVISGYMGGEEKDSTYKDVSSGLTKHRELVKVLYDPSSVSYESLVWWFFRHIDPTDEGGSFYDRGHQYTSAIYYQNENEKIIAESVIKELEEEDVFKKPIVTDIEKALEFYQAEDYHQDYYKNNPLRYRYYREGSGRDKYIESIWGSGEFNDLGITKNPWSDFKKPSDEELKNLLTKLQYEITQKEGTETPFKNEYDQNKEKGIYVDIISGEPLFSSTHKYDSGTGWPSFYRPISDEFIVKKTDYKLILPRVEIKSKYADSHIGHVFKDGPEPTGLRYCMNSSAMKFIPLEEMEQKGYLNYLYLFN</sequence>
<comment type="function">
    <text evidence="5 9">Has an important function as a repair enzyme for proteins that have been inactivated by oxidation. Catalyzes the reversible oxidation-reduction of methionine sulfoxide in proteins to methionine.</text>
</comment>
<dbReference type="InterPro" id="IPR002579">
    <property type="entry name" value="Met_Sox_Rdtase_MsrB_dom"/>
</dbReference>
<dbReference type="SUPFAM" id="SSF51316">
    <property type="entry name" value="Mss4-like"/>
    <property type="match status" value="1"/>
</dbReference>
<dbReference type="GO" id="GO:0006979">
    <property type="term" value="P:response to oxidative stress"/>
    <property type="evidence" value="ECO:0007669"/>
    <property type="project" value="InterPro"/>
</dbReference>
<evidence type="ECO:0000256" key="9">
    <source>
        <dbReference type="HAMAP-Rule" id="MF_01401"/>
    </source>
</evidence>
<dbReference type="Gene3D" id="3.30.1060.10">
    <property type="entry name" value="Peptide methionine sulphoxide reductase MsrA"/>
    <property type="match status" value="1"/>
</dbReference>
<evidence type="ECO:0000256" key="1">
    <source>
        <dbReference type="ARBA" id="ARBA00008076"/>
    </source>
</evidence>
<dbReference type="GO" id="GO:0033744">
    <property type="term" value="F:L-methionine:thioredoxin-disulfide S-oxidoreductase activity"/>
    <property type="evidence" value="ECO:0007669"/>
    <property type="project" value="RHEA"/>
</dbReference>
<feature type="domain" description="MsrB" evidence="10">
    <location>
        <begin position="233"/>
        <end position="355"/>
    </location>
</feature>
<dbReference type="NCBIfam" id="TIGR00401">
    <property type="entry name" value="msrA"/>
    <property type="match status" value="1"/>
</dbReference>
<dbReference type="GO" id="GO:0005737">
    <property type="term" value="C:cytoplasm"/>
    <property type="evidence" value="ECO:0007669"/>
    <property type="project" value="TreeGrafter"/>
</dbReference>
<dbReference type="SUPFAM" id="SSF55068">
    <property type="entry name" value="Peptide methionine sulfoxide reductase"/>
    <property type="match status" value="1"/>
</dbReference>
<keyword evidence="4" id="KW-0511">Multifunctional enzyme</keyword>
<dbReference type="NCBIfam" id="TIGR00357">
    <property type="entry name" value="peptide-methionine (R)-S-oxide reductase MsrB"/>
    <property type="match status" value="1"/>
</dbReference>
<evidence type="ECO:0000256" key="3">
    <source>
        <dbReference type="ARBA" id="ARBA00023002"/>
    </source>
</evidence>
<dbReference type="GO" id="GO:0008113">
    <property type="term" value="F:peptide-methionine (S)-S-oxide reductase activity"/>
    <property type="evidence" value="ECO:0007669"/>
    <property type="project" value="UniProtKB-UniRule"/>
</dbReference>
<accession>A0A2H0N6Z7</accession>
<dbReference type="PROSITE" id="PS51790">
    <property type="entry name" value="MSRB"/>
    <property type="match status" value="1"/>
</dbReference>
<evidence type="ECO:0000313" key="12">
    <source>
        <dbReference type="Proteomes" id="UP000229893"/>
    </source>
</evidence>
<evidence type="ECO:0000259" key="10">
    <source>
        <dbReference type="PROSITE" id="PS51790"/>
    </source>
</evidence>
<dbReference type="GO" id="GO:0033743">
    <property type="term" value="F:peptide-methionine (R)-S-oxide reductase activity"/>
    <property type="evidence" value="ECO:0007669"/>
    <property type="project" value="UniProtKB-EC"/>
</dbReference>
<evidence type="ECO:0000256" key="8">
    <source>
        <dbReference type="ARBA" id="ARBA00048782"/>
    </source>
</evidence>
<feature type="active site" evidence="9">
    <location>
        <position position="50"/>
    </location>
</feature>